<evidence type="ECO:0000256" key="4">
    <source>
        <dbReference type="ARBA" id="ARBA00022692"/>
    </source>
</evidence>
<dbReference type="PANTHER" id="PTHR23517">
    <property type="entry name" value="RESISTANCE PROTEIN MDTM, PUTATIVE-RELATED-RELATED"/>
    <property type="match status" value="1"/>
</dbReference>
<feature type="transmembrane region" description="Helical" evidence="7">
    <location>
        <begin position="127"/>
        <end position="149"/>
    </location>
</feature>
<dbReference type="AlphaFoldDB" id="A0A5Q2N1Z1"/>
<accession>A0A5Q2N1Z1</accession>
<evidence type="ECO:0000313" key="9">
    <source>
        <dbReference type="EMBL" id="QGG47863.1"/>
    </source>
</evidence>
<feature type="transmembrane region" description="Helical" evidence="7">
    <location>
        <begin position="92"/>
        <end position="115"/>
    </location>
</feature>
<feature type="transmembrane region" description="Helical" evidence="7">
    <location>
        <begin position="155"/>
        <end position="176"/>
    </location>
</feature>
<sequence length="386" mass="41274">MLKWIIYAMVVIAFMDTFVQLPVMPLYAQLLGAGLFLTAVVTSAYSFANMLGNFGAGWCIGQIGRRNAIFFGLLLAAVGVFGYSIANDAYTLLAIRLIHGLGMAVVVPAAFSYLAELAPPSERGKQMAKSGIAIAVAALLGPMLGGIILDKLTVYHLFYIMSSLLIVTAFVVRKVLPATPVAQEDRSVNIPSLLRRPNLLMAYVAAFILLFAKGTMAFALPLAAQANGLSGTSIGILFSAFAAVAILVFVTPLSRISDKIGRQVPLLIGMIIVMFAMGGLAWATTLTSMVVMMVIYGFGFGILFPAATATVVDNSDDGERSAAFGLFYGMFSLGVVLGPLATGYFTRWGIDPFIFASIFVFVMTTSLFLLFRDIFTTRTIGFESKG</sequence>
<dbReference type="RefSeq" id="WP_153725159.1">
    <property type="nucleotide sequence ID" value="NZ_CP045875.1"/>
</dbReference>
<dbReference type="GO" id="GO:0022857">
    <property type="term" value="F:transmembrane transporter activity"/>
    <property type="evidence" value="ECO:0007669"/>
    <property type="project" value="InterPro"/>
</dbReference>
<keyword evidence="6 7" id="KW-0472">Membrane</keyword>
<protein>
    <submittedName>
        <fullName evidence="9">MFS transporter</fullName>
    </submittedName>
</protein>
<feature type="transmembrane region" description="Helical" evidence="7">
    <location>
        <begin position="264"/>
        <end position="283"/>
    </location>
</feature>
<evidence type="ECO:0000256" key="6">
    <source>
        <dbReference type="ARBA" id="ARBA00023136"/>
    </source>
</evidence>
<dbReference type="EMBL" id="CP045875">
    <property type="protein sequence ID" value="QGG47863.1"/>
    <property type="molecule type" value="Genomic_DNA"/>
</dbReference>
<evidence type="ECO:0000256" key="3">
    <source>
        <dbReference type="ARBA" id="ARBA00022475"/>
    </source>
</evidence>
<feature type="transmembrane region" description="Helical" evidence="7">
    <location>
        <begin position="5"/>
        <end position="24"/>
    </location>
</feature>
<feature type="transmembrane region" description="Helical" evidence="7">
    <location>
        <begin position="352"/>
        <end position="371"/>
    </location>
</feature>
<gene>
    <name evidence="9" type="ORF">FTV88_1765</name>
</gene>
<proteinExistence type="predicted"/>
<reference evidence="10" key="1">
    <citation type="submission" date="2019-11" db="EMBL/GenBank/DDBJ databases">
        <title>Genome sequence of Heliorestis convoluta strain HH, an alkaliphilic and minimalistic phototrophic bacterium from a soda lake in Egypt.</title>
        <authorList>
            <person name="Dewey E.D."/>
            <person name="Stokes L.M."/>
            <person name="Burchell B.M."/>
            <person name="Shaffer K.N."/>
            <person name="Huntington A.M."/>
            <person name="Baker J.M."/>
            <person name="Nadendla S."/>
            <person name="Giglio M.G."/>
            <person name="Touchman J.W."/>
            <person name="Blankenship R.E."/>
            <person name="Madigan M.T."/>
            <person name="Sattley W.M."/>
        </authorList>
    </citation>
    <scope>NUCLEOTIDE SEQUENCE [LARGE SCALE GENOMIC DNA]</scope>
    <source>
        <strain evidence="10">HH</strain>
    </source>
</reference>
<evidence type="ECO:0000313" key="10">
    <source>
        <dbReference type="Proteomes" id="UP000366051"/>
    </source>
</evidence>
<evidence type="ECO:0000256" key="2">
    <source>
        <dbReference type="ARBA" id="ARBA00022448"/>
    </source>
</evidence>
<keyword evidence="4 7" id="KW-0812">Transmembrane</keyword>
<dbReference type="InterPro" id="IPR050171">
    <property type="entry name" value="MFS_Transporters"/>
</dbReference>
<evidence type="ECO:0000259" key="8">
    <source>
        <dbReference type="PROSITE" id="PS50850"/>
    </source>
</evidence>
<dbReference type="InterPro" id="IPR036259">
    <property type="entry name" value="MFS_trans_sf"/>
</dbReference>
<dbReference type="SUPFAM" id="SSF103473">
    <property type="entry name" value="MFS general substrate transporter"/>
    <property type="match status" value="1"/>
</dbReference>
<dbReference type="Gene3D" id="1.20.1250.20">
    <property type="entry name" value="MFS general substrate transporter like domains"/>
    <property type="match status" value="2"/>
</dbReference>
<keyword evidence="3" id="KW-1003">Cell membrane</keyword>
<dbReference type="OrthoDB" id="85643at2"/>
<dbReference type="Proteomes" id="UP000366051">
    <property type="component" value="Chromosome"/>
</dbReference>
<feature type="transmembrane region" description="Helical" evidence="7">
    <location>
        <begin position="197"/>
        <end position="220"/>
    </location>
</feature>
<dbReference type="KEGG" id="hcv:FTV88_1765"/>
<keyword evidence="10" id="KW-1185">Reference proteome</keyword>
<dbReference type="InterPro" id="IPR011701">
    <property type="entry name" value="MFS"/>
</dbReference>
<dbReference type="GO" id="GO:0005886">
    <property type="term" value="C:plasma membrane"/>
    <property type="evidence" value="ECO:0007669"/>
    <property type="project" value="UniProtKB-SubCell"/>
</dbReference>
<feature type="transmembrane region" description="Helical" evidence="7">
    <location>
        <begin position="68"/>
        <end position="86"/>
    </location>
</feature>
<feature type="domain" description="Major facilitator superfamily (MFS) profile" evidence="8">
    <location>
        <begin position="2"/>
        <end position="375"/>
    </location>
</feature>
<feature type="transmembrane region" description="Helical" evidence="7">
    <location>
        <begin position="232"/>
        <end position="252"/>
    </location>
</feature>
<keyword evidence="2" id="KW-0813">Transport</keyword>
<keyword evidence="5 7" id="KW-1133">Transmembrane helix</keyword>
<dbReference type="InterPro" id="IPR020846">
    <property type="entry name" value="MFS_dom"/>
</dbReference>
<evidence type="ECO:0000256" key="7">
    <source>
        <dbReference type="SAM" id="Phobius"/>
    </source>
</evidence>
<comment type="subcellular location">
    <subcellularLocation>
        <location evidence="1">Cell membrane</location>
        <topology evidence="1">Multi-pass membrane protein</topology>
    </subcellularLocation>
</comment>
<dbReference type="CDD" id="cd17325">
    <property type="entry name" value="MFS_MdtG_SLC18_like"/>
    <property type="match status" value="1"/>
</dbReference>
<dbReference type="PROSITE" id="PS50850">
    <property type="entry name" value="MFS"/>
    <property type="match status" value="1"/>
</dbReference>
<name>A0A5Q2N1Z1_9FIRM</name>
<feature type="transmembrane region" description="Helical" evidence="7">
    <location>
        <begin position="324"/>
        <end position="346"/>
    </location>
</feature>
<evidence type="ECO:0000256" key="1">
    <source>
        <dbReference type="ARBA" id="ARBA00004651"/>
    </source>
</evidence>
<feature type="transmembrane region" description="Helical" evidence="7">
    <location>
        <begin position="289"/>
        <end position="312"/>
    </location>
</feature>
<evidence type="ECO:0000256" key="5">
    <source>
        <dbReference type="ARBA" id="ARBA00022989"/>
    </source>
</evidence>
<dbReference type="Pfam" id="PF07690">
    <property type="entry name" value="MFS_1"/>
    <property type="match status" value="1"/>
</dbReference>
<organism evidence="9 10">
    <name type="scientific">Heliorestis convoluta</name>
    <dbReference type="NCBI Taxonomy" id="356322"/>
    <lineage>
        <taxon>Bacteria</taxon>
        <taxon>Bacillati</taxon>
        <taxon>Bacillota</taxon>
        <taxon>Clostridia</taxon>
        <taxon>Eubacteriales</taxon>
        <taxon>Heliobacteriaceae</taxon>
        <taxon>Heliorestis</taxon>
    </lineage>
</organism>